<dbReference type="Gene3D" id="3.40.50.1970">
    <property type="match status" value="1"/>
</dbReference>
<dbReference type="UniPathway" id="UPA00074">
    <property type="reaction ID" value="UER00943"/>
</dbReference>
<dbReference type="AlphaFoldDB" id="A0A1V5SIT5"/>
<evidence type="ECO:0000256" key="3">
    <source>
        <dbReference type="HAMAP-Rule" id="MF_01929"/>
    </source>
</evidence>
<dbReference type="EMBL" id="MWBQ01000224">
    <property type="protein sequence ID" value="OQA54163.1"/>
    <property type="molecule type" value="Genomic_DNA"/>
</dbReference>
<feature type="binding site" evidence="3 5">
    <location>
        <position position="39"/>
    </location>
    <ligand>
        <name>substrate</name>
    </ligand>
</feature>
<keyword evidence="2 3" id="KW-0413">Isomerase</keyword>
<keyword evidence="6" id="KW-0175">Coiled coil</keyword>
<protein>
    <recommendedName>
        <fullName evidence="3 4">N5-carboxyaminoimidazole ribonucleotide mutase</fullName>
        <shortName evidence="3 4">N5-CAIR mutase</shortName>
        <ecNumber evidence="3 4">5.4.99.18</ecNumber>
    </recommendedName>
    <alternativeName>
        <fullName evidence="3">5-(carboxyamino)imidazole ribonucleotide mutase</fullName>
    </alternativeName>
</protein>
<proteinExistence type="inferred from homology"/>
<dbReference type="NCBIfam" id="TIGR01162">
    <property type="entry name" value="purE"/>
    <property type="match status" value="1"/>
</dbReference>
<organism evidence="8">
    <name type="scientific">Candidatus Atribacter allofermentans</name>
    <dbReference type="NCBI Taxonomy" id="1852833"/>
    <lineage>
        <taxon>Bacteria</taxon>
        <taxon>Pseudomonadati</taxon>
        <taxon>Atribacterota</taxon>
        <taxon>Atribacteria</taxon>
        <taxon>Atribacterales</taxon>
        <taxon>Atribacteraceae</taxon>
        <taxon>Atribacter</taxon>
    </lineage>
</organism>
<evidence type="ECO:0000256" key="4">
    <source>
        <dbReference type="PIRNR" id="PIRNR001338"/>
    </source>
</evidence>
<name>A0A1V5SIT5_9BACT</name>
<comment type="similarity">
    <text evidence="3">Belongs to the AIR carboxylase family. Class I subfamily.</text>
</comment>
<accession>A0A1V5SIT5</accession>
<evidence type="ECO:0000313" key="8">
    <source>
        <dbReference type="EMBL" id="OQA54163.1"/>
    </source>
</evidence>
<feature type="binding site" evidence="3 5">
    <location>
        <position position="12"/>
    </location>
    <ligand>
        <name>substrate</name>
    </ligand>
</feature>
<dbReference type="PANTHER" id="PTHR23046:SF2">
    <property type="entry name" value="PHOSPHORIBOSYLAMINOIMIDAZOLE CARBOXYLASE"/>
    <property type="match status" value="1"/>
</dbReference>
<dbReference type="SUPFAM" id="SSF52255">
    <property type="entry name" value="N5-CAIR mutase (phosphoribosylaminoimidazole carboxylase, PurE)"/>
    <property type="match status" value="1"/>
</dbReference>
<sequence>MSVYVVIGSKHDINYASKCIELLDKFEIEHRLFIASAHRTPEKIDEILQLVEENHIQVLIAMAGYAAHLPGVLAARAVCPVIGVPLDSSSLLGLDALFSIVQMPAGIPCACVGIGVSGAKNAAILATEILALQNSQLKDRIKAYREEMKEAVIQANRELNL</sequence>
<feature type="coiled-coil region" evidence="6">
    <location>
        <begin position="127"/>
        <end position="161"/>
    </location>
</feature>
<dbReference type="GO" id="GO:0034023">
    <property type="term" value="F:5-(carboxyamino)imidazole ribonucleotide mutase activity"/>
    <property type="evidence" value="ECO:0007669"/>
    <property type="project" value="UniProtKB-UniRule"/>
</dbReference>
<dbReference type="PIRSF" id="PIRSF001338">
    <property type="entry name" value="AIR_carboxylase"/>
    <property type="match status" value="1"/>
</dbReference>
<dbReference type="InterPro" id="IPR033747">
    <property type="entry name" value="PurE_ClassI"/>
</dbReference>
<gene>
    <name evidence="3 8" type="primary">purE</name>
    <name evidence="8" type="ORF">BWY41_02241</name>
</gene>
<reference evidence="8" key="1">
    <citation type="submission" date="2017-02" db="EMBL/GenBank/DDBJ databases">
        <title>Delving into the versatile metabolic prowess of the omnipresent phylum Bacteroidetes.</title>
        <authorList>
            <person name="Nobu M.K."/>
            <person name="Mei R."/>
            <person name="Narihiro T."/>
            <person name="Kuroda K."/>
            <person name="Liu W.-T."/>
        </authorList>
    </citation>
    <scope>NUCLEOTIDE SEQUENCE</scope>
    <source>
        <strain evidence="8">ADurb.Bin276</strain>
    </source>
</reference>
<dbReference type="SMART" id="SM01001">
    <property type="entry name" value="AIRC"/>
    <property type="match status" value="1"/>
</dbReference>
<evidence type="ECO:0000256" key="5">
    <source>
        <dbReference type="PIRSR" id="PIRSR001338-1"/>
    </source>
</evidence>
<evidence type="ECO:0000256" key="1">
    <source>
        <dbReference type="ARBA" id="ARBA00022755"/>
    </source>
</evidence>
<evidence type="ECO:0000259" key="7">
    <source>
        <dbReference type="SMART" id="SM01001"/>
    </source>
</evidence>
<dbReference type="Pfam" id="PF00731">
    <property type="entry name" value="AIRC"/>
    <property type="match status" value="1"/>
</dbReference>
<comment type="caution">
    <text evidence="8">The sequence shown here is derived from an EMBL/GenBank/DDBJ whole genome shotgun (WGS) entry which is preliminary data.</text>
</comment>
<evidence type="ECO:0000256" key="6">
    <source>
        <dbReference type="SAM" id="Coils"/>
    </source>
</evidence>
<comment type="function">
    <text evidence="3 4">Catalyzes the conversion of N5-carboxyaminoimidazole ribonucleotide (N5-CAIR) to 4-carboxy-5-aminoimidazole ribonucleotide (CAIR).</text>
</comment>
<evidence type="ECO:0000256" key="2">
    <source>
        <dbReference type="ARBA" id="ARBA00023235"/>
    </source>
</evidence>
<comment type="catalytic activity">
    <reaction evidence="3 4">
        <text>5-carboxyamino-1-(5-phospho-D-ribosyl)imidazole + H(+) = 5-amino-1-(5-phospho-D-ribosyl)imidazole-4-carboxylate</text>
        <dbReference type="Rhea" id="RHEA:13193"/>
        <dbReference type="ChEBI" id="CHEBI:15378"/>
        <dbReference type="ChEBI" id="CHEBI:58730"/>
        <dbReference type="ChEBI" id="CHEBI:77657"/>
        <dbReference type="EC" id="5.4.99.18"/>
    </reaction>
</comment>
<dbReference type="Proteomes" id="UP000485569">
    <property type="component" value="Unassembled WGS sequence"/>
</dbReference>
<dbReference type="EC" id="5.4.99.18" evidence="3 4"/>
<dbReference type="InterPro" id="IPR000031">
    <property type="entry name" value="PurE_dom"/>
</dbReference>
<keyword evidence="1 3" id="KW-0658">Purine biosynthesis</keyword>
<feature type="domain" description="PurE" evidence="7">
    <location>
        <begin position="1"/>
        <end position="152"/>
    </location>
</feature>
<dbReference type="PANTHER" id="PTHR23046">
    <property type="entry name" value="PHOSPHORIBOSYLAMINOIMIDAZOLE CARBOXYLASE CATALYTIC SUBUNIT"/>
    <property type="match status" value="1"/>
</dbReference>
<feature type="binding site" evidence="3 5">
    <location>
        <position position="9"/>
    </location>
    <ligand>
        <name>substrate</name>
    </ligand>
</feature>
<dbReference type="InterPro" id="IPR024694">
    <property type="entry name" value="PurE_prokaryotes"/>
</dbReference>
<dbReference type="GO" id="GO:0006189">
    <property type="term" value="P:'de novo' IMP biosynthetic process"/>
    <property type="evidence" value="ECO:0007669"/>
    <property type="project" value="UniProtKB-UniRule"/>
</dbReference>
<comment type="pathway">
    <text evidence="3 4">Purine metabolism; IMP biosynthesis via de novo pathway; 5-amino-1-(5-phospho-D-ribosyl)imidazole-4-carboxylate from 5-amino-1-(5-phospho-D-ribosyl)imidazole (N5-CAIR route): step 2/2.</text>
</comment>
<dbReference type="HAMAP" id="MF_01929">
    <property type="entry name" value="PurE_classI"/>
    <property type="match status" value="1"/>
</dbReference>